<dbReference type="InterPro" id="IPR016161">
    <property type="entry name" value="Ald_DH/histidinol_DH"/>
</dbReference>
<feature type="domain" description="Aldehyde dehydrogenase" evidence="2">
    <location>
        <begin position="10"/>
        <end position="265"/>
    </location>
</feature>
<dbReference type="Gene3D" id="3.40.605.10">
    <property type="entry name" value="Aldehyde Dehydrogenase, Chain A, domain 1"/>
    <property type="match status" value="2"/>
</dbReference>
<comment type="caution">
    <text evidence="3">The sequence shown here is derived from an EMBL/GenBank/DDBJ whole genome shotgun (WGS) entry which is preliminary data.</text>
</comment>
<dbReference type="Proteomes" id="UP000235658">
    <property type="component" value="Unassembled WGS sequence"/>
</dbReference>
<sequence>MTNLGVYSSVCEIIEKSKIAYKSYREFGLANREKIIENIRKTLSNYADKLAEMSFSEINMGKLDDKKEKIRLSIEKTPGTEDLVSEVYTKDRVMTLYEYSPYGVSAALLPSTNPVATVINNVIGMIAAGNSVVLCPHPRAIEVTKFLTGLLNKIIIESSGIENLVTCLDDLSIKNINELMNHPELDLLVVTGGSYIAKEAYKCNKKVISAGPANPTFIVDETADIDDAARKIVKGASFDNNILCVTEKNIVVVDPIYEKLKKSLISQGCFYIDNVVDMLKLTKVVLTEDFKINKFFGGKSVGEILDYAGIKNDGDYKLIAVDVPKIHPLATEEQLMPILSVIRESDFDEALNTAILLEQGLYHTAGIHSNSIRRMNIAAKELKTCIFVKNGSSLDGIGFSDDNPVSFTIANKTGEGSTSTRNFAIKRRCVLVDGFSIR</sequence>
<dbReference type="GeneID" id="84578702"/>
<protein>
    <submittedName>
        <fullName evidence="3">Aldehyde dehydrogenase EutE</fullName>
    </submittedName>
</protein>
<proteinExistence type="predicted"/>
<dbReference type="RefSeq" id="WP_102198092.1">
    <property type="nucleotide sequence ID" value="NZ_CAUPDS010000002.1"/>
</dbReference>
<dbReference type="GO" id="GO:0016620">
    <property type="term" value="F:oxidoreductase activity, acting on the aldehyde or oxo group of donors, NAD or NADP as acceptor"/>
    <property type="evidence" value="ECO:0007669"/>
    <property type="project" value="InterPro"/>
</dbReference>
<gene>
    <name evidence="3" type="ORF">CJ192_05845</name>
</gene>
<dbReference type="EMBL" id="PNHP01000003">
    <property type="protein sequence ID" value="PMC81550.1"/>
    <property type="molecule type" value="Genomic_DNA"/>
</dbReference>
<name>A0A2N6UIS0_9FIRM</name>
<evidence type="ECO:0000256" key="1">
    <source>
        <dbReference type="ARBA" id="ARBA00023002"/>
    </source>
</evidence>
<dbReference type="Pfam" id="PF00171">
    <property type="entry name" value="Aldedh"/>
    <property type="match status" value="1"/>
</dbReference>
<dbReference type="InterPro" id="IPR016162">
    <property type="entry name" value="Ald_DH_N"/>
</dbReference>
<reference evidence="3 4" key="1">
    <citation type="submission" date="2017-09" db="EMBL/GenBank/DDBJ databases">
        <title>Bacterial strain isolated from the female urinary microbiota.</title>
        <authorList>
            <person name="Thomas-White K."/>
            <person name="Kumar N."/>
            <person name="Forster S."/>
            <person name="Putonti C."/>
            <person name="Lawley T."/>
            <person name="Wolfe A.J."/>
        </authorList>
    </citation>
    <scope>NUCLEOTIDE SEQUENCE [LARGE SCALE GENOMIC DNA]</scope>
    <source>
        <strain evidence="3 4">UMB0204</strain>
    </source>
</reference>
<dbReference type="Gene3D" id="3.40.309.10">
    <property type="entry name" value="Aldehyde Dehydrogenase, Chain A, domain 2"/>
    <property type="match status" value="1"/>
</dbReference>
<dbReference type="NCBIfam" id="NF011927">
    <property type="entry name" value="PRK15398.1"/>
    <property type="match status" value="1"/>
</dbReference>
<evidence type="ECO:0000313" key="3">
    <source>
        <dbReference type="EMBL" id="PMC81550.1"/>
    </source>
</evidence>
<dbReference type="InterPro" id="IPR015590">
    <property type="entry name" value="Aldehyde_DH_dom"/>
</dbReference>
<evidence type="ECO:0000313" key="4">
    <source>
        <dbReference type="Proteomes" id="UP000235658"/>
    </source>
</evidence>
<accession>A0A2N6UIS0</accession>
<keyword evidence="1" id="KW-0560">Oxidoreductase</keyword>
<dbReference type="InterPro" id="IPR016163">
    <property type="entry name" value="Ald_DH_C"/>
</dbReference>
<dbReference type="AlphaFoldDB" id="A0A2N6UIS0"/>
<organism evidence="3 4">
    <name type="scientific">Anaerococcus hydrogenalis</name>
    <dbReference type="NCBI Taxonomy" id="33029"/>
    <lineage>
        <taxon>Bacteria</taxon>
        <taxon>Bacillati</taxon>
        <taxon>Bacillota</taxon>
        <taxon>Tissierellia</taxon>
        <taxon>Tissierellales</taxon>
        <taxon>Peptoniphilaceae</taxon>
        <taxon>Anaerococcus</taxon>
    </lineage>
</organism>
<dbReference type="SUPFAM" id="SSF53720">
    <property type="entry name" value="ALDH-like"/>
    <property type="match status" value="1"/>
</dbReference>
<dbReference type="PANTHER" id="PTHR11699">
    <property type="entry name" value="ALDEHYDE DEHYDROGENASE-RELATED"/>
    <property type="match status" value="1"/>
</dbReference>
<evidence type="ECO:0000259" key="2">
    <source>
        <dbReference type="Pfam" id="PF00171"/>
    </source>
</evidence>